<reference evidence="3" key="1">
    <citation type="journal article" date="2019" name="Int. J. Syst. Evol. Microbiol.">
        <title>The Global Catalogue of Microorganisms (GCM) 10K type strain sequencing project: providing services to taxonomists for standard genome sequencing and annotation.</title>
        <authorList>
            <consortium name="The Broad Institute Genomics Platform"/>
            <consortium name="The Broad Institute Genome Sequencing Center for Infectious Disease"/>
            <person name="Wu L."/>
            <person name="Ma J."/>
        </authorList>
    </citation>
    <scope>NUCLEOTIDE SEQUENCE [LARGE SCALE GENOMIC DNA]</scope>
    <source>
        <strain evidence="3">KCTC 32255</strain>
    </source>
</reference>
<organism evidence="2 3">
    <name type="scientific">Haloechinothrix salitolerans</name>
    <dbReference type="NCBI Taxonomy" id="926830"/>
    <lineage>
        <taxon>Bacteria</taxon>
        <taxon>Bacillati</taxon>
        <taxon>Actinomycetota</taxon>
        <taxon>Actinomycetes</taxon>
        <taxon>Pseudonocardiales</taxon>
        <taxon>Pseudonocardiaceae</taxon>
        <taxon>Haloechinothrix</taxon>
    </lineage>
</organism>
<accession>A0ABW2CBT3</accession>
<feature type="region of interest" description="Disordered" evidence="1">
    <location>
        <begin position="237"/>
        <end position="267"/>
    </location>
</feature>
<protein>
    <recommendedName>
        <fullName evidence="4">PPE family protein</fullName>
    </recommendedName>
</protein>
<feature type="compositionally biased region" description="Basic and acidic residues" evidence="1">
    <location>
        <begin position="215"/>
        <end position="228"/>
    </location>
</feature>
<comment type="caution">
    <text evidence="2">The sequence shown here is derived from an EMBL/GenBank/DDBJ whole genome shotgun (WGS) entry which is preliminary data.</text>
</comment>
<sequence>MPAHAQDQYIINEVPPSERTQFISTLQTAAAIDEGKFGGLLDLAMRHINSHTRASELSDQAIEQASSEVTEYVDGVEAPNSNYPAIPHEELKRWSTDNNEPGRIGEISSGYTSIREAFEQANEALSSAVRTTRDAWEGEAADQATHFVDGLAKYSETSTNNARLAAEVTNQQAEASASFKNAMPEPIPFSYQDEIYRARQASGEEAVAILNEAQQKQEESRKAHEEAARVAQQFEQQTYASASKQPVFAEPPKFGSGSGGGSAGGSGSAIGGGGTAVGPLVGSPAGSGSSYAPTYSGDGTAAYSSPRSGGGSAASNSGGPVRLPDGSLRYPDGSIHYPDGTVKYPDGTIVKPDGTKILPDGRVIPPGTTTAAGFASGSDNNPGLGGFGHPAASGSGGAYGSGGGALGAGAAGGAASGALGAGKTTGGVGFGPTGGGAGGAAAKGMGAMGRGGMGGMMGGAGAGKGQGGEDEEHQDKYYVKQEMDAGLHVEEDEFGEKLVDETTGMTVVPPVIGD</sequence>
<dbReference type="Gene3D" id="1.20.1260.20">
    <property type="entry name" value="PPE superfamily"/>
    <property type="match status" value="1"/>
</dbReference>
<feature type="region of interest" description="Disordered" evidence="1">
    <location>
        <begin position="301"/>
        <end position="329"/>
    </location>
</feature>
<evidence type="ECO:0000313" key="3">
    <source>
        <dbReference type="Proteomes" id="UP001596337"/>
    </source>
</evidence>
<evidence type="ECO:0000256" key="1">
    <source>
        <dbReference type="SAM" id="MobiDB-lite"/>
    </source>
</evidence>
<keyword evidence="3" id="KW-1185">Reference proteome</keyword>
<dbReference type="Proteomes" id="UP001596337">
    <property type="component" value="Unassembled WGS sequence"/>
</dbReference>
<name>A0ABW2CBT3_9PSEU</name>
<evidence type="ECO:0000313" key="2">
    <source>
        <dbReference type="EMBL" id="MFC6871695.1"/>
    </source>
</evidence>
<proteinExistence type="predicted"/>
<gene>
    <name evidence="2" type="ORF">ACFQGD_31700</name>
</gene>
<evidence type="ECO:0008006" key="4">
    <source>
        <dbReference type="Google" id="ProtNLM"/>
    </source>
</evidence>
<dbReference type="EMBL" id="JBHSXX010000001">
    <property type="protein sequence ID" value="MFC6871695.1"/>
    <property type="molecule type" value="Genomic_DNA"/>
</dbReference>
<feature type="region of interest" description="Disordered" evidence="1">
    <location>
        <begin position="212"/>
        <end position="231"/>
    </location>
</feature>
<dbReference type="InterPro" id="IPR038332">
    <property type="entry name" value="PPE_sf"/>
</dbReference>
<dbReference type="RefSeq" id="WP_345391728.1">
    <property type="nucleotide sequence ID" value="NZ_BAABLA010000007.1"/>
</dbReference>
<feature type="compositionally biased region" description="Low complexity" evidence="1">
    <location>
        <begin position="301"/>
        <end position="319"/>
    </location>
</feature>
<feature type="compositionally biased region" description="Gly residues" evidence="1">
    <location>
        <begin position="256"/>
        <end position="267"/>
    </location>
</feature>